<name>A0A7U7GAF3_9GAMM</name>
<organism evidence="4 5">
    <name type="scientific">Candidatus Contendobacter odensis Run_B_J11</name>
    <dbReference type="NCBI Taxonomy" id="1400861"/>
    <lineage>
        <taxon>Bacteria</taxon>
        <taxon>Pseudomonadati</taxon>
        <taxon>Pseudomonadota</taxon>
        <taxon>Gammaproteobacteria</taxon>
        <taxon>Candidatus Competibacteraceae</taxon>
        <taxon>Candidatus Contendibacter</taxon>
    </lineage>
</organism>
<dbReference type="RefSeq" id="WP_034431324.1">
    <property type="nucleotide sequence ID" value="NZ_CBTK010000060.1"/>
</dbReference>
<comment type="caution">
    <text evidence="4">The sequence shown here is derived from an EMBL/GenBank/DDBJ whole genome shotgun (WGS) entry which is preliminary data.</text>
</comment>
<evidence type="ECO:0000256" key="2">
    <source>
        <dbReference type="SAM" id="MobiDB-lite"/>
    </source>
</evidence>
<keyword evidence="1" id="KW-0862">Zinc</keyword>
<dbReference type="GO" id="GO:0008270">
    <property type="term" value="F:zinc ion binding"/>
    <property type="evidence" value="ECO:0007669"/>
    <property type="project" value="UniProtKB-KW"/>
</dbReference>
<reference evidence="4 5" key="1">
    <citation type="journal article" date="2014" name="ISME J.">
        <title>Candidatus Competibacter-lineage genomes retrieved from metagenomes reveal functional metabolic diversity.</title>
        <authorList>
            <person name="McIlroy S.J."/>
            <person name="Albertsen M."/>
            <person name="Andresen E.K."/>
            <person name="Saunders A.M."/>
            <person name="Kristiansen R."/>
            <person name="Stokholm-Bjerregaard M."/>
            <person name="Nielsen K.L."/>
            <person name="Nielsen P.H."/>
        </authorList>
    </citation>
    <scope>NUCLEOTIDE SEQUENCE [LARGE SCALE GENOMIC DNA]</scope>
    <source>
        <strain evidence="4 5">Run_B_J11</strain>
    </source>
</reference>
<keyword evidence="5" id="KW-1185">Reference proteome</keyword>
<dbReference type="PROSITE" id="PS50966">
    <property type="entry name" value="ZF_SWIM"/>
    <property type="match status" value="1"/>
</dbReference>
<protein>
    <submittedName>
        <fullName evidence="4">Zinc finger SWIM domain protein</fullName>
    </submittedName>
</protein>
<dbReference type="OrthoDB" id="9816340at2"/>
<keyword evidence="1" id="KW-0863">Zinc-finger</keyword>
<dbReference type="InterPro" id="IPR007527">
    <property type="entry name" value="Znf_SWIM"/>
</dbReference>
<keyword evidence="1" id="KW-0479">Metal-binding</keyword>
<feature type="compositionally biased region" description="Low complexity" evidence="2">
    <location>
        <begin position="122"/>
        <end position="135"/>
    </location>
</feature>
<proteinExistence type="predicted"/>
<dbReference type="AlphaFoldDB" id="A0A7U7GAF3"/>
<gene>
    <name evidence="4" type="ORF">BN874_1520006</name>
</gene>
<feature type="region of interest" description="Disordered" evidence="2">
    <location>
        <begin position="115"/>
        <end position="142"/>
    </location>
</feature>
<evidence type="ECO:0000259" key="3">
    <source>
        <dbReference type="PROSITE" id="PS50966"/>
    </source>
</evidence>
<dbReference type="EMBL" id="CBTK010000060">
    <property type="protein sequence ID" value="CDH44138.1"/>
    <property type="molecule type" value="Genomic_DNA"/>
</dbReference>
<accession>A0A7U7GAF3</accession>
<evidence type="ECO:0000256" key="1">
    <source>
        <dbReference type="PROSITE-ProRule" id="PRU00325"/>
    </source>
</evidence>
<feature type="domain" description="SWIM-type" evidence="3">
    <location>
        <begin position="52"/>
        <end position="85"/>
    </location>
</feature>
<dbReference type="Pfam" id="PF04434">
    <property type="entry name" value="SWIM"/>
    <property type="match status" value="1"/>
</dbReference>
<dbReference type="Proteomes" id="UP000019184">
    <property type="component" value="Unassembled WGS sequence"/>
</dbReference>
<evidence type="ECO:0000313" key="5">
    <source>
        <dbReference type="Proteomes" id="UP000019184"/>
    </source>
</evidence>
<sequence>MPRSVDEILQLAPDTASAKAAKGLVVPAKWPNLGATEAVLWGECQGSGSKPYQVQIDQSEPAFRCTCPSRKFPCKHGLALMLLWTQHTARFTQGVELPAWVAEWLASRQKRAEKQEQKVKAAAETPEAPADPQAAAKREAVRQQRMNAGIDELERWLADHVRHGLALLPAQPKVWGEIAARMVDAQLPGLAFRLRQLEWVAGRGHDWPTRLLARFGQLQLLIDAFRRISELPEPVQADVRTALGLATDKTVVVAQGERIADTWRVLGQSVDEEDRLWVRRVWLHGQHSGRRALLLDYAHGTRRFDLSIVTGAALTMSLAFYPSAAPLRALIVDTPQLAPNAKKMPVVTLAAALADLAAAVSANPWQWPQSLLISDGVPTPTQAGWRLRTVAGQQLPLHLPDEAAWPLVAESGGSPITLFGEWNGETLRPLSVWTHDLVWREKADAT</sequence>
<evidence type="ECO:0000313" key="4">
    <source>
        <dbReference type="EMBL" id="CDH44138.1"/>
    </source>
</evidence>